<gene>
    <name evidence="2" type="ORF">OKA104_LOCUS54254</name>
</gene>
<reference evidence="2" key="1">
    <citation type="submission" date="2021-02" db="EMBL/GenBank/DDBJ databases">
        <authorList>
            <person name="Nowell W R."/>
        </authorList>
    </citation>
    <scope>NUCLEOTIDE SEQUENCE</scope>
</reference>
<feature type="non-terminal residue" evidence="2">
    <location>
        <position position="24"/>
    </location>
</feature>
<comment type="caution">
    <text evidence="2">The sequence shown here is derived from an EMBL/GenBank/DDBJ whole genome shotgun (WGS) entry which is preliminary data.</text>
</comment>
<protein>
    <submittedName>
        <fullName evidence="2">Uncharacterized protein</fullName>
    </submittedName>
</protein>
<sequence>MYSLPDGDPCSGHSTMLGALVADD</sequence>
<evidence type="ECO:0000313" key="3">
    <source>
        <dbReference type="Proteomes" id="UP000663881"/>
    </source>
</evidence>
<accession>A0A820SEL2</accession>
<dbReference type="AlphaFoldDB" id="A0A820SEL2"/>
<evidence type="ECO:0000313" key="2">
    <source>
        <dbReference type="EMBL" id="CAF4452777.1"/>
    </source>
</evidence>
<dbReference type="EMBL" id="CAJOAY010035700">
    <property type="protein sequence ID" value="CAF4452777.1"/>
    <property type="molecule type" value="Genomic_DNA"/>
</dbReference>
<dbReference type="Proteomes" id="UP000663881">
    <property type="component" value="Unassembled WGS sequence"/>
</dbReference>
<proteinExistence type="predicted"/>
<organism evidence="2 3">
    <name type="scientific">Adineta steineri</name>
    <dbReference type="NCBI Taxonomy" id="433720"/>
    <lineage>
        <taxon>Eukaryota</taxon>
        <taxon>Metazoa</taxon>
        <taxon>Spiralia</taxon>
        <taxon>Gnathifera</taxon>
        <taxon>Rotifera</taxon>
        <taxon>Eurotatoria</taxon>
        <taxon>Bdelloidea</taxon>
        <taxon>Adinetida</taxon>
        <taxon>Adinetidae</taxon>
        <taxon>Adineta</taxon>
    </lineage>
</organism>
<feature type="region of interest" description="Disordered" evidence="1">
    <location>
        <begin position="1"/>
        <end position="24"/>
    </location>
</feature>
<name>A0A820SEL2_9BILA</name>
<evidence type="ECO:0000256" key="1">
    <source>
        <dbReference type="SAM" id="MobiDB-lite"/>
    </source>
</evidence>